<reference evidence="1" key="1">
    <citation type="submission" date="2014-09" db="EMBL/GenBank/DDBJ databases">
        <authorList>
            <person name="Magalhaes I.L.F."/>
            <person name="Oliveira U."/>
            <person name="Santos F.R."/>
            <person name="Vidigal T.H.D.A."/>
            <person name="Brescovit A.D."/>
            <person name="Santos A.J."/>
        </authorList>
    </citation>
    <scope>NUCLEOTIDE SEQUENCE</scope>
    <source>
        <tissue evidence="1">Shoot tissue taken approximately 20 cm above the soil surface</tissue>
    </source>
</reference>
<sequence length="70" mass="8282">MFVGRILITIARIRHLLPLELIRIDEHRRTRKRDPMKLTQTLELVEYIPHEIIMVGCAVVAIVETQEQKH</sequence>
<name>A0A0A9AYY0_ARUDO</name>
<dbReference type="EMBL" id="GBRH01245603">
    <property type="protein sequence ID" value="JAD52292.1"/>
    <property type="molecule type" value="Transcribed_RNA"/>
</dbReference>
<protein>
    <submittedName>
        <fullName evidence="1">Uncharacterized protein</fullName>
    </submittedName>
</protein>
<evidence type="ECO:0000313" key="1">
    <source>
        <dbReference type="EMBL" id="JAD52292.1"/>
    </source>
</evidence>
<proteinExistence type="predicted"/>
<dbReference type="AlphaFoldDB" id="A0A0A9AYY0"/>
<accession>A0A0A9AYY0</accession>
<reference evidence="1" key="2">
    <citation type="journal article" date="2015" name="Data Brief">
        <title>Shoot transcriptome of the giant reed, Arundo donax.</title>
        <authorList>
            <person name="Barrero R.A."/>
            <person name="Guerrero F.D."/>
            <person name="Moolhuijzen P."/>
            <person name="Goolsby J.A."/>
            <person name="Tidwell J."/>
            <person name="Bellgard S.E."/>
            <person name="Bellgard M.I."/>
        </authorList>
    </citation>
    <scope>NUCLEOTIDE SEQUENCE</scope>
    <source>
        <tissue evidence="1">Shoot tissue taken approximately 20 cm above the soil surface</tissue>
    </source>
</reference>
<organism evidence="1">
    <name type="scientific">Arundo donax</name>
    <name type="common">Giant reed</name>
    <name type="synonym">Donax arundinaceus</name>
    <dbReference type="NCBI Taxonomy" id="35708"/>
    <lineage>
        <taxon>Eukaryota</taxon>
        <taxon>Viridiplantae</taxon>
        <taxon>Streptophyta</taxon>
        <taxon>Embryophyta</taxon>
        <taxon>Tracheophyta</taxon>
        <taxon>Spermatophyta</taxon>
        <taxon>Magnoliopsida</taxon>
        <taxon>Liliopsida</taxon>
        <taxon>Poales</taxon>
        <taxon>Poaceae</taxon>
        <taxon>PACMAD clade</taxon>
        <taxon>Arundinoideae</taxon>
        <taxon>Arundineae</taxon>
        <taxon>Arundo</taxon>
    </lineage>
</organism>